<gene>
    <name evidence="1" type="ORF">DK843_14840</name>
</gene>
<sequence>MILGDAKRTGRPRQSPVDRLRAKHWYYAVKSRTTLSDYQLDLFFLEKLGRRPKDPQMRSRIFETIRLHGTLPSNGNHPKRDFDLIQLVEEEADFVGTAELFYSPYWQLLTRNDFDIAVYHDIAQAAMDRLGLARTDYYGEKAIRNICHQGYEKVMPSLPMPKDYMCKMYGKMLQEVMKSSSPTLDNLVLLGALFREAYLACALEIAIQIRDCYCELLTNYVCQDWLDPISKKLQEIGEGYLVFSHAYDYMYGPLEKPPYDDFPFAVVERPIWYVSEVAEMNQSGVRLEEWHRQQLLRSGLHNLKDDIESSAGGAYSTP</sequence>
<accession>A0A344UJL9</accession>
<dbReference type="Proteomes" id="UP000252038">
    <property type="component" value="Chromosome"/>
</dbReference>
<protein>
    <submittedName>
        <fullName evidence="1">Uncharacterized protein</fullName>
    </submittedName>
</protein>
<reference evidence="1 2" key="1">
    <citation type="submission" date="2018-05" db="EMBL/GenBank/DDBJ databases">
        <title>Genome sequencing, assembly and analysis of the novel insecticidal bacterium, Chromobacterium phragmitis.</title>
        <authorList>
            <person name="Sparks M.E."/>
            <person name="Blackburn M.B."/>
            <person name="Gundersen-Rindal D.E."/>
        </authorList>
    </citation>
    <scope>NUCLEOTIDE SEQUENCE [LARGE SCALE GENOMIC DNA]</scope>
    <source>
        <strain evidence="1">IIBBL 274-1</strain>
    </source>
</reference>
<dbReference type="RefSeq" id="WP_114073662.1">
    <property type="nucleotide sequence ID" value="NZ_CP029554.1"/>
</dbReference>
<dbReference type="KEGG" id="chrb:DK843_14840"/>
<dbReference type="EMBL" id="CP029554">
    <property type="protein sequence ID" value="AXE35467.1"/>
    <property type="molecule type" value="Genomic_DNA"/>
</dbReference>
<name>A0A344UJL9_9NEIS</name>
<organism evidence="1 2">
    <name type="scientific">Chromobacterium phragmitis</name>
    <dbReference type="NCBI Taxonomy" id="2202141"/>
    <lineage>
        <taxon>Bacteria</taxon>
        <taxon>Pseudomonadati</taxon>
        <taxon>Pseudomonadota</taxon>
        <taxon>Betaproteobacteria</taxon>
        <taxon>Neisseriales</taxon>
        <taxon>Chromobacteriaceae</taxon>
        <taxon>Chromobacterium</taxon>
    </lineage>
</organism>
<evidence type="ECO:0000313" key="2">
    <source>
        <dbReference type="Proteomes" id="UP000252038"/>
    </source>
</evidence>
<evidence type="ECO:0000313" key="1">
    <source>
        <dbReference type="EMBL" id="AXE35467.1"/>
    </source>
</evidence>
<proteinExistence type="predicted"/>
<dbReference type="AlphaFoldDB" id="A0A344UJL9"/>